<reference evidence="2 3" key="1">
    <citation type="submission" date="2024-09" db="EMBL/GenBank/DDBJ databases">
        <authorList>
            <person name="Sun Q."/>
            <person name="Mori K."/>
        </authorList>
    </citation>
    <scope>NUCLEOTIDE SEQUENCE [LARGE SCALE GENOMIC DNA]</scope>
    <source>
        <strain evidence="2 3">TBRC 1432</strain>
    </source>
</reference>
<evidence type="ECO:0000313" key="3">
    <source>
        <dbReference type="Proteomes" id="UP001589810"/>
    </source>
</evidence>
<dbReference type="Pfam" id="PF00196">
    <property type="entry name" value="GerE"/>
    <property type="match status" value="1"/>
</dbReference>
<dbReference type="RefSeq" id="WP_273942065.1">
    <property type="nucleotide sequence ID" value="NZ_CP097263.1"/>
</dbReference>
<dbReference type="SUPFAM" id="SSF46894">
    <property type="entry name" value="C-terminal effector domain of the bipartite response regulators"/>
    <property type="match status" value="1"/>
</dbReference>
<dbReference type="InterPro" id="IPR016032">
    <property type="entry name" value="Sig_transdc_resp-reg_C-effctor"/>
</dbReference>
<gene>
    <name evidence="2" type="ORF">ACFFH7_10440</name>
</gene>
<evidence type="ECO:0000259" key="1">
    <source>
        <dbReference type="SMART" id="SM00421"/>
    </source>
</evidence>
<feature type="domain" description="HTH luxR-type" evidence="1">
    <location>
        <begin position="25"/>
        <end position="82"/>
    </location>
</feature>
<name>A0ABV6MNK7_9PSEU</name>
<dbReference type="Gene3D" id="1.10.10.10">
    <property type="entry name" value="Winged helix-like DNA-binding domain superfamily/Winged helix DNA-binding domain"/>
    <property type="match status" value="1"/>
</dbReference>
<dbReference type="Proteomes" id="UP001589810">
    <property type="component" value="Unassembled WGS sequence"/>
</dbReference>
<protein>
    <submittedName>
        <fullName evidence="2">LuxR C-terminal-related transcriptional regulator</fullName>
    </submittedName>
</protein>
<proteinExistence type="predicted"/>
<evidence type="ECO:0000313" key="2">
    <source>
        <dbReference type="EMBL" id="MFC0541900.1"/>
    </source>
</evidence>
<accession>A0ABV6MNK7</accession>
<dbReference type="InterPro" id="IPR036388">
    <property type="entry name" value="WH-like_DNA-bd_sf"/>
</dbReference>
<dbReference type="SMART" id="SM00421">
    <property type="entry name" value="HTH_LUXR"/>
    <property type="match status" value="1"/>
</dbReference>
<sequence>MGSLLFRFAVRNHMRDHNIPIPGRQSTVEENEQLLTVLVAEGMGNRQIATILDTSEKSVEGRLSRIFSRTGRRSRVEVAVALLNDQL</sequence>
<organism evidence="2 3">
    <name type="scientific">Kutzneria chonburiensis</name>
    <dbReference type="NCBI Taxonomy" id="1483604"/>
    <lineage>
        <taxon>Bacteria</taxon>
        <taxon>Bacillati</taxon>
        <taxon>Actinomycetota</taxon>
        <taxon>Actinomycetes</taxon>
        <taxon>Pseudonocardiales</taxon>
        <taxon>Pseudonocardiaceae</taxon>
        <taxon>Kutzneria</taxon>
    </lineage>
</organism>
<dbReference type="EMBL" id="JBHLUD010000002">
    <property type="protein sequence ID" value="MFC0541900.1"/>
    <property type="molecule type" value="Genomic_DNA"/>
</dbReference>
<keyword evidence="3" id="KW-1185">Reference proteome</keyword>
<comment type="caution">
    <text evidence="2">The sequence shown here is derived from an EMBL/GenBank/DDBJ whole genome shotgun (WGS) entry which is preliminary data.</text>
</comment>
<dbReference type="InterPro" id="IPR000792">
    <property type="entry name" value="Tscrpt_reg_LuxR_C"/>
</dbReference>